<dbReference type="Pfam" id="PF01535">
    <property type="entry name" value="PPR"/>
    <property type="match status" value="3"/>
</dbReference>
<evidence type="ECO:0000256" key="1">
    <source>
        <dbReference type="ARBA" id="ARBA00022737"/>
    </source>
</evidence>
<dbReference type="PANTHER" id="PTHR24015:SF1969">
    <property type="entry name" value="OS08G0112400 PROTEIN"/>
    <property type="match status" value="1"/>
</dbReference>
<feature type="repeat" description="PPR" evidence="2">
    <location>
        <begin position="289"/>
        <end position="319"/>
    </location>
</feature>
<dbReference type="GO" id="GO:0009451">
    <property type="term" value="P:RNA modification"/>
    <property type="evidence" value="ECO:0007669"/>
    <property type="project" value="InterPro"/>
</dbReference>
<dbReference type="PROSITE" id="PS51375">
    <property type="entry name" value="PPR"/>
    <property type="match status" value="6"/>
</dbReference>
<reference evidence="3" key="2">
    <citation type="submission" date="2023-06" db="EMBL/GenBank/DDBJ databases">
        <authorList>
            <person name="Ma L."/>
            <person name="Liu K.-W."/>
            <person name="Li Z."/>
            <person name="Hsiao Y.-Y."/>
            <person name="Qi Y."/>
            <person name="Fu T."/>
            <person name="Tang G."/>
            <person name="Zhang D."/>
            <person name="Sun W.-H."/>
            <person name="Liu D.-K."/>
            <person name="Li Y."/>
            <person name="Chen G.-Z."/>
            <person name="Liu X.-D."/>
            <person name="Liao X.-Y."/>
            <person name="Jiang Y.-T."/>
            <person name="Yu X."/>
            <person name="Hao Y."/>
            <person name="Huang J."/>
            <person name="Zhao X.-W."/>
            <person name="Ke S."/>
            <person name="Chen Y.-Y."/>
            <person name="Wu W.-L."/>
            <person name="Hsu J.-L."/>
            <person name="Lin Y.-F."/>
            <person name="Huang M.-D."/>
            <person name="Li C.-Y."/>
            <person name="Huang L."/>
            <person name="Wang Z.-W."/>
            <person name="Zhao X."/>
            <person name="Zhong W.-Y."/>
            <person name="Peng D.-H."/>
            <person name="Ahmad S."/>
            <person name="Lan S."/>
            <person name="Zhang J.-S."/>
            <person name="Tsai W.-C."/>
            <person name="Van De Peer Y."/>
            <person name="Liu Z.-J."/>
        </authorList>
    </citation>
    <scope>NUCLEOTIDE SEQUENCE</scope>
    <source>
        <strain evidence="3">SCP</strain>
        <tissue evidence="3">Leaves</tissue>
    </source>
</reference>
<dbReference type="PANTHER" id="PTHR24015">
    <property type="entry name" value="OS07G0578800 PROTEIN-RELATED"/>
    <property type="match status" value="1"/>
</dbReference>
<feature type="repeat" description="PPR" evidence="2">
    <location>
        <begin position="390"/>
        <end position="424"/>
    </location>
</feature>
<proteinExistence type="predicted"/>
<evidence type="ECO:0000256" key="2">
    <source>
        <dbReference type="PROSITE-ProRule" id="PRU00708"/>
    </source>
</evidence>
<comment type="caution">
    <text evidence="3">The sequence shown here is derived from an EMBL/GenBank/DDBJ whole genome shotgun (WGS) entry which is preliminary data.</text>
</comment>
<evidence type="ECO:0000313" key="3">
    <source>
        <dbReference type="EMBL" id="KAK1275862.1"/>
    </source>
</evidence>
<dbReference type="FunFam" id="1.25.40.10:FF:000344">
    <property type="entry name" value="Pentatricopeptide repeat-containing protein"/>
    <property type="match status" value="1"/>
</dbReference>
<dbReference type="GO" id="GO:0003723">
    <property type="term" value="F:RNA binding"/>
    <property type="evidence" value="ECO:0007669"/>
    <property type="project" value="InterPro"/>
</dbReference>
<dbReference type="EMBL" id="JAUJYN010000003">
    <property type="protein sequence ID" value="KAK1275862.1"/>
    <property type="molecule type" value="Genomic_DNA"/>
</dbReference>
<dbReference type="FunFam" id="1.25.40.10:FF:000031">
    <property type="entry name" value="Pentatricopeptide repeat-containing protein mitochondrial"/>
    <property type="match status" value="1"/>
</dbReference>
<organism evidence="3 4">
    <name type="scientific">Acorus gramineus</name>
    <name type="common">Dwarf sweet flag</name>
    <dbReference type="NCBI Taxonomy" id="55184"/>
    <lineage>
        <taxon>Eukaryota</taxon>
        <taxon>Viridiplantae</taxon>
        <taxon>Streptophyta</taxon>
        <taxon>Embryophyta</taxon>
        <taxon>Tracheophyta</taxon>
        <taxon>Spermatophyta</taxon>
        <taxon>Magnoliopsida</taxon>
        <taxon>Liliopsida</taxon>
        <taxon>Acoraceae</taxon>
        <taxon>Acorus</taxon>
    </lineage>
</organism>
<dbReference type="InterPro" id="IPR046960">
    <property type="entry name" value="PPR_At4g14850-like_plant"/>
</dbReference>
<feature type="repeat" description="PPR" evidence="2">
    <location>
        <begin position="153"/>
        <end position="187"/>
    </location>
</feature>
<keyword evidence="1" id="KW-0677">Repeat</keyword>
<dbReference type="Gene3D" id="1.25.40.10">
    <property type="entry name" value="Tetratricopeptide repeat domain"/>
    <property type="match status" value="4"/>
</dbReference>
<sequence length="577" mass="63817">MSSLSNSSKKHITHIQRFIPTSWKSSLLPPPPPPTTSITITTNKDSPTTIDGYFLLDSIKNLSKQGHLSKAFQTFSLLQTHHPNLTFHPLSPLIHCCTSLKSLPQGQQLHAHIISRGLSLNPNLGSMLVSFYTQCGLPKEAHVLTLMFLDPIDVLPWNTLISSYVKCGFHSEAQLVYVEMLEIGIKADEFTYPTVLKAGGEESDVGFVGAVHKRIEETGLTMNSIVSNALVSAYVKCGEIAFARRVFESMVERDVVSWNVIMSGYASSGAWSEALDLFERMRWEGWEPSLSTWNTVIGGHARGGDAVGALELVSRMRRAVEGIDDIALVVSLDACSRFGFSGPGKEVHAAAVRLGYDARENVRNALITMYARCGDLRSARALFYTAERRSMITWNCMISGCAASDASEDACLILREMLASTVEPNHVTLVSLLALFGRARDLRRGREVHCYVARRRELRGHRVLLNSLVDLYAKAGRILDARRVFDSIDAHDEVSYTSLIGGYGMRGGGASALDLFKEMEERGLRPDHVTMVSVLSACRRSGLVKQGRMVFEKMIKTYQISPRNALGITRWSRTCAL</sequence>
<protein>
    <submittedName>
        <fullName evidence="3">Pentatricopeptide repeat-containing protein</fullName>
    </submittedName>
</protein>
<reference evidence="3" key="1">
    <citation type="journal article" date="2023" name="Nat. Commun.">
        <title>Diploid and tetraploid genomes of Acorus and the evolution of monocots.</title>
        <authorList>
            <person name="Ma L."/>
            <person name="Liu K.W."/>
            <person name="Li Z."/>
            <person name="Hsiao Y.Y."/>
            <person name="Qi Y."/>
            <person name="Fu T."/>
            <person name="Tang G.D."/>
            <person name="Zhang D."/>
            <person name="Sun W.H."/>
            <person name="Liu D.K."/>
            <person name="Li Y."/>
            <person name="Chen G.Z."/>
            <person name="Liu X.D."/>
            <person name="Liao X.Y."/>
            <person name="Jiang Y.T."/>
            <person name="Yu X."/>
            <person name="Hao Y."/>
            <person name="Huang J."/>
            <person name="Zhao X.W."/>
            <person name="Ke S."/>
            <person name="Chen Y.Y."/>
            <person name="Wu W.L."/>
            <person name="Hsu J.L."/>
            <person name="Lin Y.F."/>
            <person name="Huang M.D."/>
            <person name="Li C.Y."/>
            <person name="Huang L."/>
            <person name="Wang Z.W."/>
            <person name="Zhao X."/>
            <person name="Zhong W.Y."/>
            <person name="Peng D.H."/>
            <person name="Ahmad S."/>
            <person name="Lan S."/>
            <person name="Zhang J.S."/>
            <person name="Tsai W.C."/>
            <person name="Van de Peer Y."/>
            <person name="Liu Z.J."/>
        </authorList>
    </citation>
    <scope>NUCLEOTIDE SEQUENCE</scope>
    <source>
        <strain evidence="3">SCP</strain>
    </source>
</reference>
<evidence type="ECO:0000313" key="4">
    <source>
        <dbReference type="Proteomes" id="UP001179952"/>
    </source>
</evidence>
<feature type="repeat" description="PPR" evidence="2">
    <location>
        <begin position="223"/>
        <end position="253"/>
    </location>
</feature>
<dbReference type="InterPro" id="IPR002885">
    <property type="entry name" value="PPR_rpt"/>
</dbReference>
<dbReference type="AlphaFoldDB" id="A0AAV9BHI0"/>
<name>A0AAV9BHI0_ACOGR</name>
<dbReference type="InterPro" id="IPR011990">
    <property type="entry name" value="TPR-like_helical_dom_sf"/>
</dbReference>
<dbReference type="Pfam" id="PF13041">
    <property type="entry name" value="PPR_2"/>
    <property type="match status" value="3"/>
</dbReference>
<dbReference type="Proteomes" id="UP001179952">
    <property type="component" value="Unassembled WGS sequence"/>
</dbReference>
<feature type="repeat" description="PPR" evidence="2">
    <location>
        <begin position="254"/>
        <end position="288"/>
    </location>
</feature>
<dbReference type="NCBIfam" id="TIGR00756">
    <property type="entry name" value="PPR"/>
    <property type="match status" value="5"/>
</dbReference>
<accession>A0AAV9BHI0</accession>
<keyword evidence="4" id="KW-1185">Reference proteome</keyword>
<gene>
    <name evidence="3" type="ORF">QJS04_geneDACA009915</name>
</gene>
<feature type="repeat" description="PPR" evidence="2">
    <location>
        <begin position="492"/>
        <end position="526"/>
    </location>
</feature>